<dbReference type="WBParaSite" id="GPUH_0001962601-mRNA-1">
    <property type="protein sequence ID" value="GPUH_0001962601-mRNA-1"/>
    <property type="gene ID" value="GPUH_0001962601"/>
</dbReference>
<evidence type="ECO:0000313" key="4">
    <source>
        <dbReference type="Proteomes" id="UP000271098"/>
    </source>
</evidence>
<accession>A0A183EF60</accession>
<dbReference type="GO" id="GO:0045727">
    <property type="term" value="P:positive regulation of translation"/>
    <property type="evidence" value="ECO:0007669"/>
    <property type="project" value="TreeGrafter"/>
</dbReference>
<dbReference type="EMBL" id="UYRT01088820">
    <property type="protein sequence ID" value="VDN34179.1"/>
    <property type="molecule type" value="Genomic_DNA"/>
</dbReference>
<dbReference type="PANTHER" id="PTHR43512">
    <property type="entry name" value="TRANSLATION FACTOR GUF1-RELATED"/>
    <property type="match status" value="1"/>
</dbReference>
<organism evidence="5">
    <name type="scientific">Gongylonema pulchrum</name>
    <dbReference type="NCBI Taxonomy" id="637853"/>
    <lineage>
        <taxon>Eukaryota</taxon>
        <taxon>Metazoa</taxon>
        <taxon>Ecdysozoa</taxon>
        <taxon>Nematoda</taxon>
        <taxon>Chromadorea</taxon>
        <taxon>Rhabditida</taxon>
        <taxon>Spirurina</taxon>
        <taxon>Spiruromorpha</taxon>
        <taxon>Spiruroidea</taxon>
        <taxon>Gongylonematidae</taxon>
        <taxon>Gongylonema</taxon>
    </lineage>
</organism>
<keyword evidence="4" id="KW-1185">Reference proteome</keyword>
<dbReference type="GO" id="GO:0005525">
    <property type="term" value="F:GTP binding"/>
    <property type="evidence" value="ECO:0007669"/>
    <property type="project" value="InterPro"/>
</dbReference>
<evidence type="ECO:0000256" key="1">
    <source>
        <dbReference type="ARBA" id="ARBA00023136"/>
    </source>
</evidence>
<evidence type="ECO:0000313" key="3">
    <source>
        <dbReference type="EMBL" id="VDN34179.1"/>
    </source>
</evidence>
<dbReference type="AlphaFoldDB" id="A0A183EF60"/>
<dbReference type="Gene3D" id="3.40.50.300">
    <property type="entry name" value="P-loop containing nucleotide triphosphate hydrolases"/>
    <property type="match status" value="1"/>
</dbReference>
<dbReference type="GO" id="GO:0005739">
    <property type="term" value="C:mitochondrion"/>
    <property type="evidence" value="ECO:0007669"/>
    <property type="project" value="TreeGrafter"/>
</dbReference>
<reference evidence="5" key="1">
    <citation type="submission" date="2016-06" db="UniProtKB">
        <authorList>
            <consortium name="WormBaseParasite"/>
        </authorList>
    </citation>
    <scope>IDENTIFICATION</scope>
</reference>
<dbReference type="InterPro" id="IPR027417">
    <property type="entry name" value="P-loop_NTPase"/>
</dbReference>
<dbReference type="PANTHER" id="PTHR43512:SF7">
    <property type="entry name" value="TRANSLATION FACTOR GUF1, MITOCHONDRIAL"/>
    <property type="match status" value="1"/>
</dbReference>
<dbReference type="SUPFAM" id="SSF52540">
    <property type="entry name" value="P-loop containing nucleoside triphosphate hydrolases"/>
    <property type="match status" value="1"/>
</dbReference>
<reference evidence="3 4" key="2">
    <citation type="submission" date="2018-11" db="EMBL/GenBank/DDBJ databases">
        <authorList>
            <consortium name="Pathogen Informatics"/>
        </authorList>
    </citation>
    <scope>NUCLEOTIDE SEQUENCE [LARGE SCALE GENOMIC DNA]</scope>
</reference>
<evidence type="ECO:0000313" key="5">
    <source>
        <dbReference type="WBParaSite" id="GPUH_0001962601-mRNA-1"/>
    </source>
</evidence>
<dbReference type="Proteomes" id="UP000271098">
    <property type="component" value="Unassembled WGS sequence"/>
</dbReference>
<feature type="domain" description="Tr-type G" evidence="2">
    <location>
        <begin position="54"/>
        <end position="206"/>
    </location>
</feature>
<dbReference type="InterPro" id="IPR006297">
    <property type="entry name" value="EF-4"/>
</dbReference>
<name>A0A183EF60_9BILA</name>
<evidence type="ECO:0000259" key="2">
    <source>
        <dbReference type="PROSITE" id="PS51722"/>
    </source>
</evidence>
<dbReference type="InterPro" id="IPR000795">
    <property type="entry name" value="T_Tr_GTP-bd_dom"/>
</dbReference>
<proteinExistence type="predicted"/>
<dbReference type="PRINTS" id="PR00315">
    <property type="entry name" value="ELONGATNFCT"/>
</dbReference>
<gene>
    <name evidence="3" type="ORF">GPUH_LOCUS19601</name>
</gene>
<dbReference type="PROSITE" id="PS51722">
    <property type="entry name" value="G_TR_2"/>
    <property type="match status" value="1"/>
</dbReference>
<keyword evidence="1" id="KW-0472">Membrane</keyword>
<protein>
    <submittedName>
        <fullName evidence="5">Tr-type G domain-containing protein</fullName>
    </submittedName>
</protein>
<dbReference type="InterPro" id="IPR005225">
    <property type="entry name" value="Small_GTP-bd"/>
</dbReference>
<dbReference type="Pfam" id="PF00009">
    <property type="entry name" value="GTP_EFTU"/>
    <property type="match status" value="1"/>
</dbReference>
<dbReference type="GO" id="GO:0097177">
    <property type="term" value="F:mitochondrial ribosome binding"/>
    <property type="evidence" value="ECO:0007669"/>
    <property type="project" value="TreeGrafter"/>
</dbReference>
<dbReference type="NCBIfam" id="TIGR00231">
    <property type="entry name" value="small_GTP"/>
    <property type="match status" value="1"/>
</dbReference>
<dbReference type="GO" id="GO:0003924">
    <property type="term" value="F:GTPase activity"/>
    <property type="evidence" value="ECO:0007669"/>
    <property type="project" value="InterPro"/>
</dbReference>
<dbReference type="OrthoDB" id="5864901at2759"/>
<sequence length="206" mass="22990">MMAWKCRISWPIVPRCFLASSSGVGDEVKKGRKLTIDLAQYRPAFSIFFFCFSEKIRNFGIVAHVDHGKSTLADRLLEITGVLDKKCHAEQVLDKLQVERDRGITVKAQTCSMFHKVTSFLQTVDFLLNLIDTPGHADFSFEVSRSLAATSGIVLLVAANQGVQAQTVMNFWIAFEAGLTVIPVINKIDLNSADVPRVFFILIFSF</sequence>